<evidence type="ECO:0000313" key="9">
    <source>
        <dbReference type="EMBL" id="MUZ71332.1"/>
    </source>
</evidence>
<feature type="transmembrane region" description="Helical" evidence="6">
    <location>
        <begin position="164"/>
        <end position="185"/>
    </location>
</feature>
<feature type="transmembrane region" description="Helical" evidence="6">
    <location>
        <begin position="254"/>
        <end position="273"/>
    </location>
</feature>
<reference evidence="12 13" key="2">
    <citation type="submission" date="2019-12" db="EMBL/GenBank/DDBJ databases">
        <title>Whole-genome sequencing of Allorhizobium vitis.</title>
        <authorList>
            <person name="Gan H.M."/>
            <person name="Szegedi E."/>
            <person name="Burr T."/>
            <person name="Savka M.A."/>
        </authorList>
    </citation>
    <scope>NUCLEOTIDE SEQUENCE [LARGE SCALE GENOMIC DNA]</scope>
    <source>
        <strain evidence="10 12">CG415</strain>
        <strain evidence="9 13">CG516</strain>
    </source>
</reference>
<dbReference type="OrthoDB" id="8478503at2"/>
<evidence type="ECO:0000256" key="1">
    <source>
        <dbReference type="ARBA" id="ARBA00004141"/>
    </source>
</evidence>
<dbReference type="RefSeq" id="WP_114386635.1">
    <property type="nucleotide sequence ID" value="NZ_AP023268.1"/>
</dbReference>
<dbReference type="AlphaFoldDB" id="A0A368NUP1"/>
<feature type="transmembrane region" description="Helical" evidence="6">
    <location>
        <begin position="197"/>
        <end position="217"/>
    </location>
</feature>
<gene>
    <name evidence="8" type="ORF">DXT89_02140</name>
    <name evidence="10" type="ORF">GOZ88_18775</name>
    <name evidence="9" type="ORF">GOZ90_01465</name>
</gene>
<dbReference type="GeneID" id="60682074"/>
<evidence type="ECO:0000313" key="10">
    <source>
        <dbReference type="EMBL" id="MVA58152.1"/>
    </source>
</evidence>
<feature type="transmembrane region" description="Helical" evidence="6">
    <location>
        <begin position="84"/>
        <end position="101"/>
    </location>
</feature>
<dbReference type="Proteomes" id="UP000436911">
    <property type="component" value="Unassembled WGS sequence"/>
</dbReference>
<sequence>MNSEVSAGPIRGPIRGIVFKIASVTVFVAMQTAIKLAGDDVPAGQITFYRSAFALIPILAYLAYLGQIRTGLRTANVFGHVKRGLIGIAAMVCGFYGLVHLPMPDAIAIGYAMPLIAVVFAAVFLGETVRLYRWSAVAIGLVGVVIISWPKLTLLQDGFYGSEAGMGTLAVLASATLGAAAMLQVRQLVREEKTATIVLYFSIIAALISLVSLPFGWNDLSVGQLGLLAFAGICGGLAQILLTESYRHADISTIAPFEYSSILFGSLIGYLLFDDLPSIHTLVGTLIVAGAGIFIILREHQLGLERRAARKASTPGA</sequence>
<feature type="transmembrane region" description="Helical" evidence="6">
    <location>
        <begin position="12"/>
        <end position="34"/>
    </location>
</feature>
<evidence type="ECO:0000313" key="12">
    <source>
        <dbReference type="Proteomes" id="UP000440716"/>
    </source>
</evidence>
<feature type="transmembrane region" description="Helical" evidence="6">
    <location>
        <begin position="223"/>
        <end position="242"/>
    </location>
</feature>
<feature type="transmembrane region" description="Helical" evidence="6">
    <location>
        <begin position="46"/>
        <end position="64"/>
    </location>
</feature>
<proteinExistence type="inferred from homology"/>
<dbReference type="EMBL" id="WPHR01000001">
    <property type="protein sequence ID" value="MUZ71332.1"/>
    <property type="molecule type" value="Genomic_DNA"/>
</dbReference>
<dbReference type="GO" id="GO:0016020">
    <property type="term" value="C:membrane"/>
    <property type="evidence" value="ECO:0007669"/>
    <property type="project" value="UniProtKB-SubCell"/>
</dbReference>
<reference evidence="8 11" key="1">
    <citation type="submission" date="2018-08" db="EMBL/GenBank/DDBJ databases">
        <title>Genome sequencing of Agrobacterium vitis strain ICMP 10754.</title>
        <authorList>
            <person name="Visnovsky S.B."/>
            <person name="Pitman A.R."/>
        </authorList>
    </citation>
    <scope>NUCLEOTIDE SEQUENCE [LARGE SCALE GENOMIC DNA]</scope>
    <source>
        <strain evidence="8 11">ICMP 10754</strain>
    </source>
</reference>
<organism evidence="10 12">
    <name type="scientific">Agrobacterium vitis</name>
    <name type="common">Rhizobium vitis</name>
    <dbReference type="NCBI Taxonomy" id="373"/>
    <lineage>
        <taxon>Bacteria</taxon>
        <taxon>Pseudomonadati</taxon>
        <taxon>Pseudomonadota</taxon>
        <taxon>Alphaproteobacteria</taxon>
        <taxon>Hyphomicrobiales</taxon>
        <taxon>Rhizobiaceae</taxon>
        <taxon>Rhizobium/Agrobacterium group</taxon>
        <taxon>Agrobacterium</taxon>
    </lineage>
</organism>
<evidence type="ECO:0000256" key="4">
    <source>
        <dbReference type="ARBA" id="ARBA00022989"/>
    </source>
</evidence>
<dbReference type="InterPro" id="IPR037185">
    <property type="entry name" value="EmrE-like"/>
</dbReference>
<keyword evidence="5 6" id="KW-0472">Membrane</keyword>
<dbReference type="EMBL" id="WPHU01000008">
    <property type="protein sequence ID" value="MVA58152.1"/>
    <property type="molecule type" value="Genomic_DNA"/>
</dbReference>
<comment type="similarity">
    <text evidence="2">Belongs to the drug/metabolite transporter (DMT) superfamily. 10 TMS drug/metabolite exporter (DME) (TC 2.A.7.3) family.</text>
</comment>
<evidence type="ECO:0000256" key="6">
    <source>
        <dbReference type="SAM" id="Phobius"/>
    </source>
</evidence>
<evidence type="ECO:0000259" key="7">
    <source>
        <dbReference type="Pfam" id="PF00892"/>
    </source>
</evidence>
<accession>A0A368NUP1</accession>
<evidence type="ECO:0000256" key="3">
    <source>
        <dbReference type="ARBA" id="ARBA00022692"/>
    </source>
</evidence>
<dbReference type="Proteomes" id="UP000477951">
    <property type="component" value="Unassembled WGS sequence"/>
</dbReference>
<evidence type="ECO:0000313" key="11">
    <source>
        <dbReference type="Proteomes" id="UP000436911"/>
    </source>
</evidence>
<evidence type="ECO:0000256" key="2">
    <source>
        <dbReference type="ARBA" id="ARBA00009853"/>
    </source>
</evidence>
<name>A0A368NUP1_AGRVI</name>
<dbReference type="SUPFAM" id="SSF103481">
    <property type="entry name" value="Multidrug resistance efflux transporter EmrE"/>
    <property type="match status" value="2"/>
</dbReference>
<protein>
    <submittedName>
        <fullName evidence="8">DMT family transporter</fullName>
    </submittedName>
    <submittedName>
        <fullName evidence="10">EamA family transporter</fullName>
    </submittedName>
</protein>
<keyword evidence="4 6" id="KW-1133">Transmembrane helix</keyword>
<evidence type="ECO:0000313" key="13">
    <source>
        <dbReference type="Proteomes" id="UP000477951"/>
    </source>
</evidence>
<keyword evidence="3 6" id="KW-0812">Transmembrane</keyword>
<dbReference type="InterPro" id="IPR000620">
    <property type="entry name" value="EamA_dom"/>
</dbReference>
<feature type="transmembrane region" description="Helical" evidence="6">
    <location>
        <begin position="132"/>
        <end position="152"/>
    </location>
</feature>
<dbReference type="PANTHER" id="PTHR22911:SF6">
    <property type="entry name" value="SOLUTE CARRIER FAMILY 35 MEMBER G1"/>
    <property type="match status" value="1"/>
</dbReference>
<comment type="subcellular location">
    <subcellularLocation>
        <location evidence="1">Membrane</location>
        <topology evidence="1">Multi-pass membrane protein</topology>
    </subcellularLocation>
</comment>
<evidence type="ECO:0000256" key="5">
    <source>
        <dbReference type="ARBA" id="ARBA00023136"/>
    </source>
</evidence>
<feature type="domain" description="EamA" evidence="7">
    <location>
        <begin position="166"/>
        <end position="296"/>
    </location>
</feature>
<dbReference type="PANTHER" id="PTHR22911">
    <property type="entry name" value="ACYL-MALONYL CONDENSING ENZYME-RELATED"/>
    <property type="match status" value="1"/>
</dbReference>
<evidence type="ECO:0000313" key="8">
    <source>
        <dbReference type="EMBL" id="KAA3532503.1"/>
    </source>
</evidence>
<dbReference type="EMBL" id="QUSG01000001">
    <property type="protein sequence ID" value="KAA3532503.1"/>
    <property type="molecule type" value="Genomic_DNA"/>
</dbReference>
<dbReference type="Pfam" id="PF00892">
    <property type="entry name" value="EamA"/>
    <property type="match status" value="2"/>
</dbReference>
<comment type="caution">
    <text evidence="10">The sequence shown here is derived from an EMBL/GenBank/DDBJ whole genome shotgun (WGS) entry which is preliminary data.</text>
</comment>
<dbReference type="Proteomes" id="UP000440716">
    <property type="component" value="Unassembled WGS sequence"/>
</dbReference>
<feature type="transmembrane region" description="Helical" evidence="6">
    <location>
        <begin position="107"/>
        <end position="125"/>
    </location>
</feature>
<feature type="domain" description="EamA" evidence="7">
    <location>
        <begin position="15"/>
        <end position="148"/>
    </location>
</feature>
<feature type="transmembrane region" description="Helical" evidence="6">
    <location>
        <begin position="279"/>
        <end position="297"/>
    </location>
</feature>